<keyword evidence="1" id="KW-0812">Transmembrane</keyword>
<feature type="transmembrane region" description="Helical" evidence="1">
    <location>
        <begin position="211"/>
        <end position="231"/>
    </location>
</feature>
<keyword evidence="1" id="KW-1133">Transmembrane helix</keyword>
<dbReference type="Proteomes" id="UP000019118">
    <property type="component" value="Unassembled WGS sequence"/>
</dbReference>
<dbReference type="PANTHER" id="PTHR15644">
    <property type="entry name" value="OSTEOPETROSIS ASSOCIATED TRANSMEMBRANE PROTEIN 1"/>
    <property type="match status" value="1"/>
</dbReference>
<dbReference type="Pfam" id="PF09777">
    <property type="entry name" value="OSTMP1"/>
    <property type="match status" value="1"/>
</dbReference>
<reference evidence="4" key="3">
    <citation type="submission" date="2024-08" db="UniProtKB">
        <authorList>
            <consortium name="EnsemblMetazoa"/>
        </authorList>
    </citation>
    <scope>IDENTIFICATION</scope>
</reference>
<protein>
    <recommendedName>
        <fullName evidence="6">Osteopetrosis-associated transmembrane protein 1</fullName>
    </recommendedName>
</protein>
<evidence type="ECO:0000256" key="1">
    <source>
        <dbReference type="SAM" id="Phobius"/>
    </source>
</evidence>
<keyword evidence="2" id="KW-0732">Signal</keyword>
<dbReference type="InterPro" id="IPR019172">
    <property type="entry name" value="Osteopetrosis-assoc_TM_1"/>
</dbReference>
<accession>J3JW21</accession>
<feature type="signal peptide" evidence="2">
    <location>
        <begin position="1"/>
        <end position="20"/>
    </location>
</feature>
<evidence type="ECO:0000313" key="4">
    <source>
        <dbReference type="EnsemblMetazoa" id="XP_019773352.1"/>
    </source>
</evidence>
<keyword evidence="5" id="KW-1185">Reference proteome</keyword>
<organism evidence="3">
    <name type="scientific">Dendroctonus ponderosae</name>
    <name type="common">Mountain pine beetle</name>
    <dbReference type="NCBI Taxonomy" id="77166"/>
    <lineage>
        <taxon>Eukaryota</taxon>
        <taxon>Metazoa</taxon>
        <taxon>Ecdysozoa</taxon>
        <taxon>Arthropoda</taxon>
        <taxon>Hexapoda</taxon>
        <taxon>Insecta</taxon>
        <taxon>Pterygota</taxon>
        <taxon>Neoptera</taxon>
        <taxon>Endopterygota</taxon>
        <taxon>Coleoptera</taxon>
        <taxon>Polyphaga</taxon>
        <taxon>Cucujiformia</taxon>
        <taxon>Curculionidae</taxon>
        <taxon>Scolytinae</taxon>
        <taxon>Dendroctonus</taxon>
    </lineage>
</organism>
<sequence>MVIPYIVLTVVTLSLNLALARLNPEPSIDPNCTSVRDLFANASSDFIQCAIDHSRPITLCADCVQEYLDVLNSYNNISKASDNGTSCLNSFVNLDRLGIVHTLYENSVNLWTRAKCYECFALANGTNTPIPSDISHVFQSLYQDFQDCVNRSREDDCTKCMDTYVKLQNYFLSISNENEKIGVCMDIVDLMNTTWTYWGGRCCKFRRHNEIVFITSTVLVLVATVLFYIVAQIYTKKRMPTIMEQTRFLSTLDR</sequence>
<name>J3JW21_DENPD</name>
<dbReference type="OrthoDB" id="8021850at2759"/>
<gene>
    <name evidence="4" type="primary">109546718</name>
</gene>
<evidence type="ECO:0000313" key="5">
    <source>
        <dbReference type="Proteomes" id="UP000019118"/>
    </source>
</evidence>
<dbReference type="AlphaFoldDB" id="J3JW21"/>
<dbReference type="EMBL" id="BT127439">
    <property type="protein sequence ID" value="AEE62401.1"/>
    <property type="molecule type" value="mRNA"/>
</dbReference>
<proteinExistence type="evidence at transcript level"/>
<evidence type="ECO:0008006" key="6">
    <source>
        <dbReference type="Google" id="ProtNLM"/>
    </source>
</evidence>
<dbReference type="HOGENOM" id="CLU_070677_1_0_1"/>
<dbReference type="PANTHER" id="PTHR15644:SF2">
    <property type="entry name" value="OSTEOPETROSIS-ASSOCIATED TRANSMEMBRANE PROTEIN 1"/>
    <property type="match status" value="1"/>
</dbReference>
<reference evidence="3" key="1">
    <citation type="journal article" date="2012" name="Insect Biochem. Mol. Biol.">
        <title>Transcriptome and full-length cDNA resources for the mountain pine beetle, Dendroctonus ponderosae Hopkins, a major insect pest of pine forests.</title>
        <authorList>
            <person name="Keeling C.I."/>
            <person name="Henderson H."/>
            <person name="Li M."/>
            <person name="Yuen M."/>
            <person name="Clark E.L."/>
            <person name="Fraser J.D."/>
            <person name="Huber D.P."/>
            <person name="Liao N.Y."/>
            <person name="Roderick Docking T."/>
            <person name="Birol I."/>
            <person name="Chan S.K."/>
            <person name="Taylor G.A."/>
            <person name="Palmquist D."/>
            <person name="Jones S.J."/>
            <person name="Bohlmann J."/>
        </authorList>
    </citation>
    <scope>NUCLEOTIDE SEQUENCE</scope>
    <source>
        <tissue evidence="3">Midgut and adhering fatbody of emerged adults of both sexes after feeding on lodgepole pine for up to 64 h</tissue>
    </source>
</reference>
<feature type="chain" id="PRO_5044735008" description="Osteopetrosis-associated transmembrane protein 1" evidence="2">
    <location>
        <begin position="21"/>
        <end position="254"/>
    </location>
</feature>
<dbReference type="GO" id="GO:0005829">
    <property type="term" value="C:cytosol"/>
    <property type="evidence" value="ECO:0007669"/>
    <property type="project" value="TreeGrafter"/>
</dbReference>
<reference evidence="5" key="2">
    <citation type="journal article" date="2013" name="Genome Biol.">
        <title>Draft genome of the mountain pine beetle, Dendroctonus ponderosae Hopkins, a major forest pest.</title>
        <authorList>
            <person name="Keeling C.I."/>
            <person name="Yuen M.M."/>
            <person name="Liao N.Y."/>
            <person name="Docking T.R."/>
            <person name="Chan S.K."/>
            <person name="Taylor G.A."/>
            <person name="Palmquist D.L."/>
            <person name="Jackman S.D."/>
            <person name="Nguyen A."/>
            <person name="Li M."/>
            <person name="Henderson H."/>
            <person name="Janes J.K."/>
            <person name="Zhao Y."/>
            <person name="Pandoh P."/>
            <person name="Moore R."/>
            <person name="Sperling F.A."/>
            <person name="Huber D.P."/>
            <person name="Birol I."/>
            <person name="Jones S.J."/>
            <person name="Bohlmann J."/>
        </authorList>
    </citation>
    <scope>NUCLEOTIDE SEQUENCE</scope>
</reference>
<keyword evidence="1" id="KW-0472">Membrane</keyword>
<evidence type="ECO:0000256" key="2">
    <source>
        <dbReference type="SAM" id="SignalP"/>
    </source>
</evidence>
<dbReference type="EnsemblMetazoa" id="XM_019917793.1">
    <property type="protein sequence ID" value="XP_019773352.1"/>
    <property type="gene ID" value="LOC109546718"/>
</dbReference>
<evidence type="ECO:0000313" key="3">
    <source>
        <dbReference type="EMBL" id="AEE62401.1"/>
    </source>
</evidence>